<dbReference type="PROSITE" id="PS50206">
    <property type="entry name" value="RHODANESE_3"/>
    <property type="match status" value="1"/>
</dbReference>
<keyword evidence="2" id="KW-0808">Transferase</keyword>
<gene>
    <name evidence="2" type="ORF">SAMN05660453_0611</name>
</gene>
<reference evidence="2 3" key="1">
    <citation type="submission" date="2016-10" db="EMBL/GenBank/DDBJ databases">
        <authorList>
            <person name="de Groot N.N."/>
        </authorList>
    </citation>
    <scope>NUCLEOTIDE SEQUENCE [LARGE SCALE GENOMIC DNA]</scope>
    <source>
        <strain evidence="2 3">DSM 19113</strain>
    </source>
</reference>
<proteinExistence type="predicted"/>
<name>A0A1I1EZQ5_9LACO</name>
<dbReference type="STRING" id="283737.SAMN05660453_0611"/>
<dbReference type="GO" id="GO:0016740">
    <property type="term" value="F:transferase activity"/>
    <property type="evidence" value="ECO:0007669"/>
    <property type="project" value="UniProtKB-KW"/>
</dbReference>
<dbReference type="InterPro" id="IPR001763">
    <property type="entry name" value="Rhodanese-like_dom"/>
</dbReference>
<keyword evidence="3" id="KW-1185">Reference proteome</keyword>
<evidence type="ECO:0000313" key="3">
    <source>
        <dbReference type="Proteomes" id="UP000199376"/>
    </source>
</evidence>
<dbReference type="EMBL" id="FOLI01000002">
    <property type="protein sequence ID" value="SFB92679.1"/>
    <property type="molecule type" value="Genomic_DNA"/>
</dbReference>
<evidence type="ECO:0000313" key="2">
    <source>
        <dbReference type="EMBL" id="SFB92679.1"/>
    </source>
</evidence>
<dbReference type="SUPFAM" id="SSF52821">
    <property type="entry name" value="Rhodanese/Cell cycle control phosphatase"/>
    <property type="match status" value="1"/>
</dbReference>
<evidence type="ECO:0000259" key="1">
    <source>
        <dbReference type="PROSITE" id="PS50206"/>
    </source>
</evidence>
<dbReference type="Pfam" id="PF00581">
    <property type="entry name" value="Rhodanese"/>
    <property type="match status" value="1"/>
</dbReference>
<dbReference type="CDD" id="cd00158">
    <property type="entry name" value="RHOD"/>
    <property type="match status" value="1"/>
</dbReference>
<dbReference type="RefSeq" id="WP_159427780.1">
    <property type="nucleotide sequence ID" value="NZ_FOLI01000002.1"/>
</dbReference>
<dbReference type="Gene3D" id="3.40.250.10">
    <property type="entry name" value="Rhodanese-like domain"/>
    <property type="match status" value="1"/>
</dbReference>
<dbReference type="InterPro" id="IPR036873">
    <property type="entry name" value="Rhodanese-like_dom_sf"/>
</dbReference>
<dbReference type="AlphaFoldDB" id="A0A1I1EZQ5"/>
<feature type="domain" description="Rhodanese" evidence="1">
    <location>
        <begin position="51"/>
        <end position="132"/>
    </location>
</feature>
<protein>
    <submittedName>
        <fullName evidence="2">Rhodanese-related sulfurtransferase</fullName>
    </submittedName>
</protein>
<organism evidence="2 3">
    <name type="scientific">Fructobacillus durionis</name>
    <dbReference type="NCBI Taxonomy" id="283737"/>
    <lineage>
        <taxon>Bacteria</taxon>
        <taxon>Bacillati</taxon>
        <taxon>Bacillota</taxon>
        <taxon>Bacilli</taxon>
        <taxon>Lactobacillales</taxon>
        <taxon>Lactobacillaceae</taxon>
        <taxon>Fructobacillus</taxon>
    </lineage>
</organism>
<accession>A0A1I1EZQ5</accession>
<dbReference type="OrthoDB" id="9808735at2"/>
<dbReference type="SMART" id="SM00450">
    <property type="entry name" value="RHOD"/>
    <property type="match status" value="1"/>
</dbReference>
<dbReference type="Proteomes" id="UP000199376">
    <property type="component" value="Unassembled WGS sequence"/>
</dbReference>
<sequence>MQILNTITLILVFFLLFYVVSALTSKFLARQRATVLKADAFIEKQQELHGQLIDVREKQPFKRSHLRGARNMPAMTFSQGKSGLRQDIPVFVYGDTLANALGVAKRLRKEGFSKSNLYLMAGGFRQYTARKNR</sequence>